<dbReference type="AlphaFoldDB" id="A0A7W5H9F1"/>
<reference evidence="2 3" key="1">
    <citation type="submission" date="2020-08" db="EMBL/GenBank/DDBJ databases">
        <title>Genomic Encyclopedia of Type Strains, Phase III (KMG-III): the genomes of soil and plant-associated and newly described type strains.</title>
        <authorList>
            <person name="Whitman W."/>
        </authorList>
    </citation>
    <scope>NUCLEOTIDE SEQUENCE [LARGE SCALE GENOMIC DNA]</scope>
    <source>
        <strain evidence="2 3">CECT 8075</strain>
    </source>
</reference>
<sequence>MSQATHSVQEPAATNWTSESWGRVCQAIQTRWPHISEDELKDLPCDVDSVIGFLKEFTETSLEEIKSVVLEFAPEGSFTQRFTALTENVTEPIHSVYERIQYETDEHPVATSGVVFVAGLALGILGTVAYFRSRPEPSYAGIQRYLPDRWTR</sequence>
<proteinExistence type="predicted"/>
<feature type="transmembrane region" description="Helical" evidence="1">
    <location>
        <begin position="109"/>
        <end position="131"/>
    </location>
</feature>
<keyword evidence="1" id="KW-0812">Transmembrane</keyword>
<dbReference type="EMBL" id="JACHXU010000039">
    <property type="protein sequence ID" value="MBB3210488.1"/>
    <property type="molecule type" value="Genomic_DNA"/>
</dbReference>
<dbReference type="Proteomes" id="UP000536179">
    <property type="component" value="Unassembled WGS sequence"/>
</dbReference>
<evidence type="ECO:0000313" key="3">
    <source>
        <dbReference type="Proteomes" id="UP000536179"/>
    </source>
</evidence>
<protein>
    <submittedName>
        <fullName evidence="2">Uncharacterized protein</fullName>
    </submittedName>
</protein>
<gene>
    <name evidence="2" type="ORF">FHS27_006335</name>
</gene>
<evidence type="ECO:0000313" key="2">
    <source>
        <dbReference type="EMBL" id="MBB3210488.1"/>
    </source>
</evidence>
<evidence type="ECO:0000256" key="1">
    <source>
        <dbReference type="SAM" id="Phobius"/>
    </source>
</evidence>
<organism evidence="2 3">
    <name type="scientific">Aporhodopirellula rubra</name>
    <dbReference type="NCBI Taxonomy" id="980271"/>
    <lineage>
        <taxon>Bacteria</taxon>
        <taxon>Pseudomonadati</taxon>
        <taxon>Planctomycetota</taxon>
        <taxon>Planctomycetia</taxon>
        <taxon>Pirellulales</taxon>
        <taxon>Pirellulaceae</taxon>
        <taxon>Aporhodopirellula</taxon>
    </lineage>
</organism>
<keyword evidence="1" id="KW-1133">Transmembrane helix</keyword>
<keyword evidence="1" id="KW-0472">Membrane</keyword>
<keyword evidence="3" id="KW-1185">Reference proteome</keyword>
<name>A0A7W5H9F1_9BACT</name>
<accession>A0A7W5H9F1</accession>
<dbReference type="RefSeq" id="WP_184309846.1">
    <property type="nucleotide sequence ID" value="NZ_JACHXU010000039.1"/>
</dbReference>
<comment type="caution">
    <text evidence="2">The sequence shown here is derived from an EMBL/GenBank/DDBJ whole genome shotgun (WGS) entry which is preliminary data.</text>
</comment>